<feature type="transmembrane region" description="Helical" evidence="5">
    <location>
        <begin position="16"/>
        <end position="36"/>
    </location>
</feature>
<dbReference type="GO" id="GO:0016020">
    <property type="term" value="C:membrane"/>
    <property type="evidence" value="ECO:0007669"/>
    <property type="project" value="UniProtKB-SubCell"/>
</dbReference>
<dbReference type="Proteomes" id="UP000261284">
    <property type="component" value="Unassembled WGS sequence"/>
</dbReference>
<dbReference type="EMBL" id="QTJU01000017">
    <property type="protein sequence ID" value="RFM25662.1"/>
    <property type="molecule type" value="Genomic_DNA"/>
</dbReference>
<gene>
    <name evidence="6" type="ORF">DXN05_23935</name>
</gene>
<keyword evidence="4 5" id="KW-0472">Membrane</keyword>
<protein>
    <submittedName>
        <fullName evidence="6">DoxX family protein</fullName>
    </submittedName>
</protein>
<evidence type="ECO:0000256" key="3">
    <source>
        <dbReference type="ARBA" id="ARBA00022989"/>
    </source>
</evidence>
<dbReference type="Pfam" id="PF13564">
    <property type="entry name" value="DoxX_2"/>
    <property type="match status" value="1"/>
</dbReference>
<name>A0A3E1NCS7_9BACT</name>
<organism evidence="6 7">
    <name type="scientific">Deminuibacter soli</name>
    <dbReference type="NCBI Taxonomy" id="2291815"/>
    <lineage>
        <taxon>Bacteria</taxon>
        <taxon>Pseudomonadati</taxon>
        <taxon>Bacteroidota</taxon>
        <taxon>Chitinophagia</taxon>
        <taxon>Chitinophagales</taxon>
        <taxon>Chitinophagaceae</taxon>
        <taxon>Deminuibacter</taxon>
    </lineage>
</organism>
<proteinExistence type="predicted"/>
<comment type="subcellular location">
    <subcellularLocation>
        <location evidence="1">Membrane</location>
        <topology evidence="1">Multi-pass membrane protein</topology>
    </subcellularLocation>
</comment>
<evidence type="ECO:0000256" key="1">
    <source>
        <dbReference type="ARBA" id="ARBA00004141"/>
    </source>
</evidence>
<feature type="transmembrane region" description="Helical" evidence="5">
    <location>
        <begin position="56"/>
        <end position="74"/>
    </location>
</feature>
<dbReference type="RefSeq" id="WP_116849842.1">
    <property type="nucleotide sequence ID" value="NZ_QTJU01000017.1"/>
</dbReference>
<sequence>MYTATVTQSASRKDHVIYWVFTALLVLLDSVPSFWFNSQLAIDGIHHMGFPDYFRIELSIGKIIGGILLIVPAVPARLKEWAYVGFGITFISAAVGHLVLDGIGQALLPLVGFIILIVSYVYFHKTRAAA</sequence>
<evidence type="ECO:0000256" key="2">
    <source>
        <dbReference type="ARBA" id="ARBA00022692"/>
    </source>
</evidence>
<evidence type="ECO:0000313" key="6">
    <source>
        <dbReference type="EMBL" id="RFM25662.1"/>
    </source>
</evidence>
<feature type="transmembrane region" description="Helical" evidence="5">
    <location>
        <begin position="81"/>
        <end position="100"/>
    </location>
</feature>
<accession>A0A3E1NCS7</accession>
<keyword evidence="7" id="KW-1185">Reference proteome</keyword>
<dbReference type="InterPro" id="IPR032808">
    <property type="entry name" value="DoxX"/>
</dbReference>
<comment type="caution">
    <text evidence="6">The sequence shown here is derived from an EMBL/GenBank/DDBJ whole genome shotgun (WGS) entry which is preliminary data.</text>
</comment>
<keyword evidence="2 5" id="KW-0812">Transmembrane</keyword>
<evidence type="ECO:0000256" key="4">
    <source>
        <dbReference type="ARBA" id="ARBA00023136"/>
    </source>
</evidence>
<feature type="transmembrane region" description="Helical" evidence="5">
    <location>
        <begin position="106"/>
        <end position="123"/>
    </location>
</feature>
<evidence type="ECO:0000313" key="7">
    <source>
        <dbReference type="Proteomes" id="UP000261284"/>
    </source>
</evidence>
<dbReference type="OrthoDB" id="7960583at2"/>
<reference evidence="6 7" key="1">
    <citation type="submission" date="2018-08" db="EMBL/GenBank/DDBJ databases">
        <title>Chitinophagaceae sp. K23C18032701, a novel bacterium isolated from forest soil.</title>
        <authorList>
            <person name="Wang C."/>
        </authorList>
    </citation>
    <scope>NUCLEOTIDE SEQUENCE [LARGE SCALE GENOMIC DNA]</scope>
    <source>
        <strain evidence="6 7">K23C18032701</strain>
    </source>
</reference>
<evidence type="ECO:0000256" key="5">
    <source>
        <dbReference type="SAM" id="Phobius"/>
    </source>
</evidence>
<keyword evidence="3 5" id="KW-1133">Transmembrane helix</keyword>
<dbReference type="AlphaFoldDB" id="A0A3E1NCS7"/>